<dbReference type="PANTHER" id="PTHR47870">
    <property type="entry name" value="CYTOCHROME C-TYPE BIOGENESIS PROTEIN CCMH"/>
    <property type="match status" value="1"/>
</dbReference>
<dbReference type="PANTHER" id="PTHR47870:SF1">
    <property type="entry name" value="CYTOCHROME C-TYPE BIOGENESIS PROTEIN CCMH"/>
    <property type="match status" value="1"/>
</dbReference>
<dbReference type="PATRIC" id="fig|1163408.3.peg.2887"/>
<dbReference type="eggNOG" id="COG3088">
    <property type="taxonomic scope" value="Bacteria"/>
</dbReference>
<dbReference type="InterPro" id="IPR038297">
    <property type="entry name" value="CcmH/CycL/NrfF/Ccl2_sf"/>
</dbReference>
<protein>
    <recommendedName>
        <fullName evidence="7">Cytochrome c-type biogenesis protein</fullName>
    </recommendedName>
</protein>
<gene>
    <name evidence="9" type="ORF">UU9_14225</name>
</gene>
<dbReference type="FunFam" id="1.10.8.640:FF:000001">
    <property type="entry name" value="Cytochrome c-type biogenesis protein"/>
    <property type="match status" value="1"/>
</dbReference>
<dbReference type="Pfam" id="PF03918">
    <property type="entry name" value="CcmH"/>
    <property type="match status" value="1"/>
</dbReference>
<dbReference type="GO" id="GO:0017004">
    <property type="term" value="P:cytochrome complex assembly"/>
    <property type="evidence" value="ECO:0007669"/>
    <property type="project" value="UniProtKB-KW"/>
</dbReference>
<dbReference type="CDD" id="cd16378">
    <property type="entry name" value="CcmH_N"/>
    <property type="match status" value="1"/>
</dbReference>
<comment type="similarity">
    <text evidence="1 7">Belongs to the CcmH/CycL/Ccl2/NrfF family.</text>
</comment>
<evidence type="ECO:0000256" key="1">
    <source>
        <dbReference type="ARBA" id="ARBA00010342"/>
    </source>
</evidence>
<keyword evidence="6 7" id="KW-0408">Iron</keyword>
<feature type="domain" description="CcmH/CycL/Ccl2/NrfF N-terminal" evidence="8">
    <location>
        <begin position="10"/>
        <end position="135"/>
    </location>
</feature>
<evidence type="ECO:0000256" key="4">
    <source>
        <dbReference type="ARBA" id="ARBA00022729"/>
    </source>
</evidence>
<dbReference type="STRING" id="1163408.UU9_14225"/>
<reference evidence="9 10" key="1">
    <citation type="journal article" date="2012" name="J. Bacteriol.">
        <title>Genome sequences for six rhodanobacter strains, isolated from soils and the terrestrial subsurface, with variable denitrification capabilities.</title>
        <authorList>
            <person name="Kostka J.E."/>
            <person name="Green S.J."/>
            <person name="Rishishwar L."/>
            <person name="Prakash O."/>
            <person name="Katz L.S."/>
            <person name="Marino-Ramirez L."/>
            <person name="Jordan I.K."/>
            <person name="Munk C."/>
            <person name="Ivanova N."/>
            <person name="Mikhailova N."/>
            <person name="Watson D.B."/>
            <person name="Brown S.D."/>
            <person name="Palumbo A.V."/>
            <person name="Brooks S.C."/>
        </authorList>
    </citation>
    <scope>NUCLEOTIDE SEQUENCE [LARGE SCALE GENOMIC DNA]</scope>
    <source>
        <strain evidence="10">Jip2T</strain>
    </source>
</reference>
<name>I4VL79_9GAMM</name>
<keyword evidence="7" id="KW-1133">Transmembrane helix</keyword>
<evidence type="ECO:0000256" key="6">
    <source>
        <dbReference type="ARBA" id="ARBA00023004"/>
    </source>
</evidence>
<dbReference type="GO" id="GO:0046872">
    <property type="term" value="F:metal ion binding"/>
    <property type="evidence" value="ECO:0007669"/>
    <property type="project" value="UniProtKB-KW"/>
</dbReference>
<organism evidence="9 10">
    <name type="scientific">Rhodanobacter fulvus Jip2</name>
    <dbReference type="NCBI Taxonomy" id="1163408"/>
    <lineage>
        <taxon>Bacteria</taxon>
        <taxon>Pseudomonadati</taxon>
        <taxon>Pseudomonadota</taxon>
        <taxon>Gammaproteobacteria</taxon>
        <taxon>Lysobacterales</taxon>
        <taxon>Rhodanobacteraceae</taxon>
        <taxon>Rhodanobacter</taxon>
    </lineage>
</organism>
<feature type="signal peptide" evidence="7">
    <location>
        <begin position="1"/>
        <end position="22"/>
    </location>
</feature>
<proteinExistence type="inferred from homology"/>
<keyword evidence="7" id="KW-0472">Membrane</keyword>
<dbReference type="GO" id="GO:0005886">
    <property type="term" value="C:plasma membrane"/>
    <property type="evidence" value="ECO:0007669"/>
    <property type="project" value="TreeGrafter"/>
</dbReference>
<dbReference type="RefSeq" id="WP_007082472.1">
    <property type="nucleotide sequence ID" value="NZ_AJXU01000065.1"/>
</dbReference>
<dbReference type="Gene3D" id="1.10.8.640">
    <property type="entry name" value="Cytochrome C biogenesis protein"/>
    <property type="match status" value="1"/>
</dbReference>
<keyword evidence="4 7" id="KW-0732">Signal</keyword>
<accession>I4VL79</accession>
<keyword evidence="7" id="KW-0812">Transmembrane</keyword>
<evidence type="ECO:0000256" key="7">
    <source>
        <dbReference type="RuleBase" id="RU364112"/>
    </source>
</evidence>
<dbReference type="AlphaFoldDB" id="I4VL79"/>
<keyword evidence="5" id="KW-0201">Cytochrome c-type biogenesis</keyword>
<evidence type="ECO:0000256" key="3">
    <source>
        <dbReference type="ARBA" id="ARBA00022723"/>
    </source>
</evidence>
<dbReference type="InterPro" id="IPR051263">
    <property type="entry name" value="C-type_cytochrome_biogenesis"/>
</dbReference>
<keyword evidence="10" id="KW-1185">Reference proteome</keyword>
<evidence type="ECO:0000256" key="2">
    <source>
        <dbReference type="ARBA" id="ARBA00022617"/>
    </source>
</evidence>
<dbReference type="InterPro" id="IPR005616">
    <property type="entry name" value="CcmH/CycL/Ccl2/NrfF_N"/>
</dbReference>
<feature type="chain" id="PRO_5011020749" description="Cytochrome c-type biogenesis protein" evidence="7">
    <location>
        <begin position="23"/>
        <end position="142"/>
    </location>
</feature>
<sequence>MTRLLWCLLALFAVSGWASAQAIDPLPFKSRVEEVRFQHLTKQLRCMVCQNESLADSNAELARDLRHAVFALMQVGKSDAQIKHYLTERYSDFVLYDPPFRRGTLLLWLGPILLLLLTAAALIATDRGRIPSRTQARQEEPW</sequence>
<dbReference type="EMBL" id="AJXU01000065">
    <property type="protein sequence ID" value="EIL87970.1"/>
    <property type="molecule type" value="Genomic_DNA"/>
</dbReference>
<feature type="transmembrane region" description="Helical" evidence="7">
    <location>
        <begin position="105"/>
        <end position="124"/>
    </location>
</feature>
<evidence type="ECO:0000256" key="5">
    <source>
        <dbReference type="ARBA" id="ARBA00022748"/>
    </source>
</evidence>
<evidence type="ECO:0000313" key="9">
    <source>
        <dbReference type="EMBL" id="EIL87970.1"/>
    </source>
</evidence>
<evidence type="ECO:0000259" key="8">
    <source>
        <dbReference type="Pfam" id="PF03918"/>
    </source>
</evidence>
<comment type="caution">
    <text evidence="9">The sequence shown here is derived from an EMBL/GenBank/DDBJ whole genome shotgun (WGS) entry which is preliminary data.</text>
</comment>
<keyword evidence="2 7" id="KW-0349">Heme</keyword>
<dbReference type="Proteomes" id="UP000004210">
    <property type="component" value="Unassembled WGS sequence"/>
</dbReference>
<keyword evidence="3 7" id="KW-0479">Metal-binding</keyword>
<comment type="function">
    <text evidence="7">Possible subunit of a heme lyase.</text>
</comment>
<dbReference type="OrthoDB" id="9804975at2"/>
<evidence type="ECO:0000313" key="10">
    <source>
        <dbReference type="Proteomes" id="UP000004210"/>
    </source>
</evidence>